<reference evidence="2" key="1">
    <citation type="submission" date="2017-07" db="EMBL/GenBank/DDBJ databases">
        <title>Taro Niue Genome Assembly and Annotation.</title>
        <authorList>
            <person name="Atibalentja N."/>
            <person name="Keating K."/>
            <person name="Fields C.J."/>
        </authorList>
    </citation>
    <scope>NUCLEOTIDE SEQUENCE</scope>
    <source>
        <strain evidence="2">Niue_2</strain>
        <tissue evidence="2">Leaf</tissue>
    </source>
</reference>
<keyword evidence="3" id="KW-1185">Reference proteome</keyword>
<evidence type="ECO:0008006" key="4">
    <source>
        <dbReference type="Google" id="ProtNLM"/>
    </source>
</evidence>
<feature type="chain" id="PRO_5032728411" description="Secreted protein" evidence="1">
    <location>
        <begin position="31"/>
        <end position="116"/>
    </location>
</feature>
<sequence>MLPRVLPLAQLLRCIAWLPCVLVRFPTTVCCCPSEGFSQDCFMLVSTIAVLRQSLRYAVGLAGAFWRVFLEQCLGGSGGGSPKTCLHCFCSSACCSVVSDGLCCLVVGLCILVKLC</sequence>
<dbReference type="EMBL" id="NMUH01004323">
    <property type="protein sequence ID" value="MQM09224.1"/>
    <property type="molecule type" value="Genomic_DNA"/>
</dbReference>
<evidence type="ECO:0000256" key="1">
    <source>
        <dbReference type="SAM" id="SignalP"/>
    </source>
</evidence>
<proteinExistence type="predicted"/>
<evidence type="ECO:0000313" key="2">
    <source>
        <dbReference type="EMBL" id="MQM09224.1"/>
    </source>
</evidence>
<feature type="signal peptide" evidence="1">
    <location>
        <begin position="1"/>
        <end position="30"/>
    </location>
</feature>
<evidence type="ECO:0000313" key="3">
    <source>
        <dbReference type="Proteomes" id="UP000652761"/>
    </source>
</evidence>
<organism evidence="2 3">
    <name type="scientific">Colocasia esculenta</name>
    <name type="common">Wild taro</name>
    <name type="synonym">Arum esculentum</name>
    <dbReference type="NCBI Taxonomy" id="4460"/>
    <lineage>
        <taxon>Eukaryota</taxon>
        <taxon>Viridiplantae</taxon>
        <taxon>Streptophyta</taxon>
        <taxon>Embryophyta</taxon>
        <taxon>Tracheophyta</taxon>
        <taxon>Spermatophyta</taxon>
        <taxon>Magnoliopsida</taxon>
        <taxon>Liliopsida</taxon>
        <taxon>Araceae</taxon>
        <taxon>Aroideae</taxon>
        <taxon>Colocasieae</taxon>
        <taxon>Colocasia</taxon>
    </lineage>
</organism>
<dbReference type="AlphaFoldDB" id="A0A843WYV2"/>
<dbReference type="Proteomes" id="UP000652761">
    <property type="component" value="Unassembled WGS sequence"/>
</dbReference>
<keyword evidence="1" id="KW-0732">Signal</keyword>
<protein>
    <recommendedName>
        <fullName evidence="4">Secreted protein</fullName>
    </recommendedName>
</protein>
<comment type="caution">
    <text evidence="2">The sequence shown here is derived from an EMBL/GenBank/DDBJ whole genome shotgun (WGS) entry which is preliminary data.</text>
</comment>
<gene>
    <name evidence="2" type="ORF">Taro_042090</name>
</gene>
<name>A0A843WYV2_COLES</name>
<accession>A0A843WYV2</accession>